<evidence type="ECO:0000313" key="1">
    <source>
        <dbReference type="EMBL" id="PNR31800.1"/>
    </source>
</evidence>
<gene>
    <name evidence="1" type="ORF">PHYPA_025923</name>
</gene>
<dbReference type="PaxDb" id="3218-PP1S353_51V6.1"/>
<dbReference type="AlphaFoldDB" id="A0A2K1IR95"/>
<proteinExistence type="predicted"/>
<dbReference type="EMBL" id="ABEU02000021">
    <property type="protein sequence ID" value="PNR31800.1"/>
    <property type="molecule type" value="Genomic_DNA"/>
</dbReference>
<evidence type="ECO:0000313" key="2">
    <source>
        <dbReference type="EnsemblPlants" id="Pp3c21_9120V3.1"/>
    </source>
</evidence>
<name>A0A2K1IR95_PHYPA</name>
<keyword evidence="3" id="KW-1185">Reference proteome</keyword>
<accession>A0A2K1IR95</accession>
<protein>
    <submittedName>
        <fullName evidence="1 2">Uncharacterized protein</fullName>
    </submittedName>
</protein>
<reference evidence="1 3" key="2">
    <citation type="journal article" date="2018" name="Plant J.">
        <title>The Physcomitrella patens chromosome-scale assembly reveals moss genome structure and evolution.</title>
        <authorList>
            <person name="Lang D."/>
            <person name="Ullrich K.K."/>
            <person name="Murat F."/>
            <person name="Fuchs J."/>
            <person name="Jenkins J."/>
            <person name="Haas F.B."/>
            <person name="Piednoel M."/>
            <person name="Gundlach H."/>
            <person name="Van Bel M."/>
            <person name="Meyberg R."/>
            <person name="Vives C."/>
            <person name="Morata J."/>
            <person name="Symeonidi A."/>
            <person name="Hiss M."/>
            <person name="Muchero W."/>
            <person name="Kamisugi Y."/>
            <person name="Saleh O."/>
            <person name="Blanc G."/>
            <person name="Decker E.L."/>
            <person name="van Gessel N."/>
            <person name="Grimwood J."/>
            <person name="Hayes R.D."/>
            <person name="Graham S.W."/>
            <person name="Gunter L.E."/>
            <person name="McDaniel S.F."/>
            <person name="Hoernstein S.N.W."/>
            <person name="Larsson A."/>
            <person name="Li F.W."/>
            <person name="Perroud P.F."/>
            <person name="Phillips J."/>
            <person name="Ranjan P."/>
            <person name="Rokshar D.S."/>
            <person name="Rothfels C.J."/>
            <person name="Schneider L."/>
            <person name="Shu S."/>
            <person name="Stevenson D.W."/>
            <person name="Thummler F."/>
            <person name="Tillich M."/>
            <person name="Villarreal Aguilar J.C."/>
            <person name="Widiez T."/>
            <person name="Wong G.K."/>
            <person name="Wymore A."/>
            <person name="Zhang Y."/>
            <person name="Zimmer A.D."/>
            <person name="Quatrano R.S."/>
            <person name="Mayer K.F.X."/>
            <person name="Goodstein D."/>
            <person name="Casacuberta J.M."/>
            <person name="Vandepoele K."/>
            <person name="Reski R."/>
            <person name="Cuming A.C."/>
            <person name="Tuskan G.A."/>
            <person name="Maumus F."/>
            <person name="Salse J."/>
            <person name="Schmutz J."/>
            <person name="Rensing S.A."/>
        </authorList>
    </citation>
    <scope>NUCLEOTIDE SEQUENCE [LARGE SCALE GENOMIC DNA]</scope>
    <source>
        <strain evidence="2 3">cv. Gransden 2004</strain>
    </source>
</reference>
<reference evidence="1 3" key="1">
    <citation type="journal article" date="2008" name="Science">
        <title>The Physcomitrella genome reveals evolutionary insights into the conquest of land by plants.</title>
        <authorList>
            <person name="Rensing S."/>
            <person name="Lang D."/>
            <person name="Zimmer A."/>
            <person name="Terry A."/>
            <person name="Salamov A."/>
            <person name="Shapiro H."/>
            <person name="Nishiyama T."/>
            <person name="Perroud P.-F."/>
            <person name="Lindquist E."/>
            <person name="Kamisugi Y."/>
            <person name="Tanahashi T."/>
            <person name="Sakakibara K."/>
            <person name="Fujita T."/>
            <person name="Oishi K."/>
            <person name="Shin-I T."/>
            <person name="Kuroki Y."/>
            <person name="Toyoda A."/>
            <person name="Suzuki Y."/>
            <person name="Hashimoto A."/>
            <person name="Yamaguchi K."/>
            <person name="Sugano A."/>
            <person name="Kohara Y."/>
            <person name="Fujiyama A."/>
            <person name="Anterola A."/>
            <person name="Aoki S."/>
            <person name="Ashton N."/>
            <person name="Barbazuk W.B."/>
            <person name="Barker E."/>
            <person name="Bennetzen J."/>
            <person name="Bezanilla M."/>
            <person name="Blankenship R."/>
            <person name="Cho S.H."/>
            <person name="Dutcher S."/>
            <person name="Estelle M."/>
            <person name="Fawcett J.A."/>
            <person name="Gundlach H."/>
            <person name="Hanada K."/>
            <person name="Heyl A."/>
            <person name="Hicks K.A."/>
            <person name="Hugh J."/>
            <person name="Lohr M."/>
            <person name="Mayer K."/>
            <person name="Melkozernov A."/>
            <person name="Murata T."/>
            <person name="Nelson D."/>
            <person name="Pils B."/>
            <person name="Prigge M."/>
            <person name="Reiss B."/>
            <person name="Renner T."/>
            <person name="Rombauts S."/>
            <person name="Rushton P."/>
            <person name="Sanderfoot A."/>
            <person name="Schween G."/>
            <person name="Shiu S.-H."/>
            <person name="Stueber K."/>
            <person name="Theodoulou F.L."/>
            <person name="Tu H."/>
            <person name="Van de Peer Y."/>
            <person name="Verrier P.J."/>
            <person name="Waters E."/>
            <person name="Wood A."/>
            <person name="Yang L."/>
            <person name="Cove D."/>
            <person name="Cuming A."/>
            <person name="Hasebe M."/>
            <person name="Lucas S."/>
            <person name="Mishler D.B."/>
            <person name="Reski R."/>
            <person name="Grigoriev I."/>
            <person name="Quatrano R.S."/>
            <person name="Boore J.L."/>
        </authorList>
    </citation>
    <scope>NUCLEOTIDE SEQUENCE [LARGE SCALE GENOMIC DNA]</scope>
    <source>
        <strain evidence="2 3">cv. Gransden 2004</strain>
    </source>
</reference>
<dbReference type="Gramene" id="Pp3c21_9120V3.1">
    <property type="protein sequence ID" value="Pp3c21_9120V3.1"/>
    <property type="gene ID" value="Pp3c21_9120"/>
</dbReference>
<dbReference type="InParanoid" id="A0A2K1IR95"/>
<dbReference type="Gramene" id="Pp3c21_9120V3.2">
    <property type="protein sequence ID" value="Pp3c21_9120V3.2"/>
    <property type="gene ID" value="Pp3c21_9120"/>
</dbReference>
<dbReference type="Proteomes" id="UP000006727">
    <property type="component" value="Chromosome 21"/>
</dbReference>
<reference evidence="2" key="3">
    <citation type="submission" date="2020-12" db="UniProtKB">
        <authorList>
            <consortium name="EnsemblPlants"/>
        </authorList>
    </citation>
    <scope>IDENTIFICATION</scope>
</reference>
<organism evidence="1">
    <name type="scientific">Physcomitrium patens</name>
    <name type="common">Spreading-leaved earth moss</name>
    <name type="synonym">Physcomitrella patens</name>
    <dbReference type="NCBI Taxonomy" id="3218"/>
    <lineage>
        <taxon>Eukaryota</taxon>
        <taxon>Viridiplantae</taxon>
        <taxon>Streptophyta</taxon>
        <taxon>Embryophyta</taxon>
        <taxon>Bryophyta</taxon>
        <taxon>Bryophytina</taxon>
        <taxon>Bryopsida</taxon>
        <taxon>Funariidae</taxon>
        <taxon>Funariales</taxon>
        <taxon>Funariaceae</taxon>
        <taxon>Physcomitrium</taxon>
    </lineage>
</organism>
<evidence type="ECO:0000313" key="3">
    <source>
        <dbReference type="Proteomes" id="UP000006727"/>
    </source>
</evidence>
<dbReference type="EnsemblPlants" id="Pp3c21_9120V3.2">
    <property type="protein sequence ID" value="Pp3c21_9120V3.2"/>
    <property type="gene ID" value="Pp3c21_9120"/>
</dbReference>
<dbReference type="EnsemblPlants" id="Pp3c21_9120V3.1">
    <property type="protein sequence ID" value="Pp3c21_9120V3.1"/>
    <property type="gene ID" value="Pp3c21_9120"/>
</dbReference>
<sequence length="137" mass="15070">MLLKFKETVVADTPVQNSVQDASQSLSDPERTSWRVPSYSGEVKSFIVAQEGVLEDGVEVTLTKPETSFDRGRGCVQILGAAVGHGGTQEVASFNKMDFFLCWRSATGCKNDDDWHRELQLSDTERVPSNQDAEDGV</sequence>